<dbReference type="GO" id="GO:0001006">
    <property type="term" value="F:RNA polymerase III type 3 promoter sequence-specific DNA binding"/>
    <property type="evidence" value="ECO:0007669"/>
    <property type="project" value="TreeGrafter"/>
</dbReference>
<keyword evidence="6" id="KW-0539">Nucleus</keyword>
<keyword evidence="4" id="KW-0238">DNA-binding</keyword>
<evidence type="ECO:0008006" key="9">
    <source>
        <dbReference type="Google" id="ProtNLM"/>
    </source>
</evidence>
<proteinExistence type="inferred from homology"/>
<evidence type="ECO:0000256" key="1">
    <source>
        <dbReference type="ARBA" id="ARBA00004123"/>
    </source>
</evidence>
<accession>A0A4Y9Z9Y6</accession>
<reference evidence="7 8" key="1">
    <citation type="submission" date="2019-02" db="EMBL/GenBank/DDBJ databases">
        <title>Genome sequencing of the rare red list fungi Dentipellis fragilis.</title>
        <authorList>
            <person name="Buettner E."/>
            <person name="Kellner H."/>
        </authorList>
    </citation>
    <scope>NUCLEOTIDE SEQUENCE [LARGE SCALE GENOMIC DNA]</scope>
    <source>
        <strain evidence="7 8">DSM 105465</strain>
    </source>
</reference>
<evidence type="ECO:0000256" key="5">
    <source>
        <dbReference type="ARBA" id="ARBA00023163"/>
    </source>
</evidence>
<dbReference type="GO" id="GO:0005634">
    <property type="term" value="C:nucleus"/>
    <property type="evidence" value="ECO:0007669"/>
    <property type="project" value="UniProtKB-SubCell"/>
</dbReference>
<organism evidence="7 8">
    <name type="scientific">Dentipellis fragilis</name>
    <dbReference type="NCBI Taxonomy" id="205917"/>
    <lineage>
        <taxon>Eukaryota</taxon>
        <taxon>Fungi</taxon>
        <taxon>Dikarya</taxon>
        <taxon>Basidiomycota</taxon>
        <taxon>Agaricomycotina</taxon>
        <taxon>Agaricomycetes</taxon>
        <taxon>Russulales</taxon>
        <taxon>Hericiaceae</taxon>
        <taxon>Dentipellis</taxon>
    </lineage>
</organism>
<gene>
    <name evidence="7" type="ORF">EVG20_g2385</name>
</gene>
<dbReference type="OrthoDB" id="3437960at2759"/>
<dbReference type="GO" id="GO:0000978">
    <property type="term" value="F:RNA polymerase II cis-regulatory region sequence-specific DNA binding"/>
    <property type="evidence" value="ECO:0007669"/>
    <property type="project" value="TreeGrafter"/>
</dbReference>
<dbReference type="Pfam" id="PF12251">
    <property type="entry name" value="SNAPC3"/>
    <property type="match status" value="1"/>
</dbReference>
<comment type="subcellular location">
    <subcellularLocation>
        <location evidence="1">Nucleus</location>
    </subcellularLocation>
</comment>
<evidence type="ECO:0000256" key="6">
    <source>
        <dbReference type="ARBA" id="ARBA00023242"/>
    </source>
</evidence>
<dbReference type="Proteomes" id="UP000298327">
    <property type="component" value="Unassembled WGS sequence"/>
</dbReference>
<keyword evidence="5" id="KW-0804">Transcription</keyword>
<keyword evidence="8" id="KW-1185">Reference proteome</keyword>
<name>A0A4Y9Z9Y6_9AGAM</name>
<evidence type="ECO:0000313" key="8">
    <source>
        <dbReference type="Proteomes" id="UP000298327"/>
    </source>
</evidence>
<dbReference type="STRING" id="205917.A0A4Y9Z9Y6"/>
<comment type="caution">
    <text evidence="7">The sequence shown here is derived from an EMBL/GenBank/DDBJ whole genome shotgun (WGS) entry which is preliminary data.</text>
</comment>
<evidence type="ECO:0000256" key="2">
    <source>
        <dbReference type="ARBA" id="ARBA00010410"/>
    </source>
</evidence>
<dbReference type="PANTHER" id="PTHR13421">
    <property type="entry name" value="SNRNA-ACTIVATING PROTEIN COMPLEX SUBUNIT 3"/>
    <property type="match status" value="1"/>
</dbReference>
<evidence type="ECO:0000313" key="7">
    <source>
        <dbReference type="EMBL" id="TFY70618.1"/>
    </source>
</evidence>
<keyword evidence="3" id="KW-0805">Transcription regulation</keyword>
<dbReference type="EMBL" id="SEOQ01000092">
    <property type="protein sequence ID" value="TFY70618.1"/>
    <property type="molecule type" value="Genomic_DNA"/>
</dbReference>
<dbReference type="GO" id="GO:0001046">
    <property type="term" value="F:core promoter sequence-specific DNA binding"/>
    <property type="evidence" value="ECO:0007669"/>
    <property type="project" value="TreeGrafter"/>
</dbReference>
<sequence>MNAGTSFAHESHFGPPSELININEFLQAALESRSAGQETLFDDDEEFPNCFLGILSRDAPTSDDATTVAEECSIDDLKATLTTTLLNPRLAAHTRTSHEASISTIYTVADSNASNRRKRKRDAATNSQENPELTEFKNKLDNIRLQSWPITQDAASFIRGPKNSDLNALSEIKMLGSGTAAPLHGAIITVSIHNRISWSHNYLTRFSQHAVLSTQTLDDLFEAIPCPSNELPEEIMEDNEVSGYKPHTEDSMPALSGCAVCIEDVVYGDGLSERDYADKLISSVTNPLQKGSTMHDTLFSSLTLRLNEPYWLLHQGNCEHFLVVEQIRLLNSDDPTTGYPLTLQITPPLLDLCRACSKVPAVYSIVGDVRLGESPCLLCAPCWRHMGLPKDEEASQVVVVTLPRHELGW</sequence>
<protein>
    <recommendedName>
        <fullName evidence="9">snRNA-activating protein complex subunit 3</fullName>
    </recommendedName>
</protein>
<dbReference type="AlphaFoldDB" id="A0A4Y9Z9Y6"/>
<comment type="similarity">
    <text evidence="2">Belongs to the SNAPC3/SRD2 family.</text>
</comment>
<dbReference type="GO" id="GO:0042795">
    <property type="term" value="P:snRNA transcription by RNA polymerase II"/>
    <property type="evidence" value="ECO:0007669"/>
    <property type="project" value="TreeGrafter"/>
</dbReference>
<dbReference type="InterPro" id="IPR022042">
    <property type="entry name" value="snRNA-activating_su3"/>
</dbReference>
<dbReference type="GO" id="GO:0042796">
    <property type="term" value="P:snRNA transcription by RNA polymerase III"/>
    <property type="evidence" value="ECO:0007669"/>
    <property type="project" value="TreeGrafter"/>
</dbReference>
<dbReference type="PANTHER" id="PTHR13421:SF16">
    <property type="entry name" value="SNRNA-ACTIVATING PROTEIN COMPLEX SUBUNIT 3"/>
    <property type="match status" value="1"/>
</dbReference>
<dbReference type="GO" id="GO:0019185">
    <property type="term" value="C:snRNA-activating protein complex"/>
    <property type="evidence" value="ECO:0007669"/>
    <property type="project" value="TreeGrafter"/>
</dbReference>
<evidence type="ECO:0000256" key="4">
    <source>
        <dbReference type="ARBA" id="ARBA00023125"/>
    </source>
</evidence>
<dbReference type="GO" id="GO:0003681">
    <property type="term" value="F:bent DNA binding"/>
    <property type="evidence" value="ECO:0007669"/>
    <property type="project" value="TreeGrafter"/>
</dbReference>
<evidence type="ECO:0000256" key="3">
    <source>
        <dbReference type="ARBA" id="ARBA00023015"/>
    </source>
</evidence>